<sequence length="222" mass="23653">MRRSIIVTVIAAGSLLLTACGTTTNPSAGAPEGGSAEAFAAQLGRDYHADYDPLASPRQALDLSDLIVRGTVEEVFDGISTTFPDKQSTERAQGSHVTFRVSVAEVLSGPADAVKDRTVYVQVSKSRSTPTGDLAKANPRAQAVLILDDITDWKPAPNATVSRPDRIPDGVPLYFAFTDGLWMQGANDKAMVSSIAHREDFAPAWGKPNTLDDLVTAIKRAK</sequence>
<evidence type="ECO:0008006" key="4">
    <source>
        <dbReference type="Google" id="ProtNLM"/>
    </source>
</evidence>
<name>A0A316I3F1_9PSEU</name>
<evidence type="ECO:0000256" key="1">
    <source>
        <dbReference type="SAM" id="SignalP"/>
    </source>
</evidence>
<dbReference type="PROSITE" id="PS51257">
    <property type="entry name" value="PROKAR_LIPOPROTEIN"/>
    <property type="match status" value="1"/>
</dbReference>
<dbReference type="EMBL" id="QGHB01000004">
    <property type="protein sequence ID" value="PWK86927.1"/>
    <property type="molecule type" value="Genomic_DNA"/>
</dbReference>
<reference evidence="2 3" key="1">
    <citation type="submission" date="2018-05" db="EMBL/GenBank/DDBJ databases">
        <title>Genomic Encyclopedia of Type Strains, Phase IV (KMG-IV): sequencing the most valuable type-strain genomes for metagenomic binning, comparative biology and taxonomic classification.</title>
        <authorList>
            <person name="Goeker M."/>
        </authorList>
    </citation>
    <scope>NUCLEOTIDE SEQUENCE [LARGE SCALE GENOMIC DNA]</scope>
    <source>
        <strain evidence="2 3">DSM 45480</strain>
    </source>
</reference>
<comment type="caution">
    <text evidence="2">The sequence shown here is derived from an EMBL/GenBank/DDBJ whole genome shotgun (WGS) entry which is preliminary data.</text>
</comment>
<proteinExistence type="predicted"/>
<dbReference type="RefSeq" id="WP_109636582.1">
    <property type="nucleotide sequence ID" value="NZ_QGHB01000004.1"/>
</dbReference>
<dbReference type="AlphaFoldDB" id="A0A316I3F1"/>
<organism evidence="2 3">
    <name type="scientific">Lentzea atacamensis</name>
    <dbReference type="NCBI Taxonomy" id="531938"/>
    <lineage>
        <taxon>Bacteria</taxon>
        <taxon>Bacillati</taxon>
        <taxon>Actinomycetota</taxon>
        <taxon>Actinomycetes</taxon>
        <taxon>Pseudonocardiales</taxon>
        <taxon>Pseudonocardiaceae</taxon>
        <taxon>Lentzea</taxon>
    </lineage>
</organism>
<protein>
    <recommendedName>
        <fullName evidence="4">Lipoprotein</fullName>
    </recommendedName>
</protein>
<feature type="signal peptide" evidence="1">
    <location>
        <begin position="1"/>
        <end position="19"/>
    </location>
</feature>
<dbReference type="Proteomes" id="UP000246005">
    <property type="component" value="Unassembled WGS sequence"/>
</dbReference>
<feature type="chain" id="PRO_5039234620" description="Lipoprotein" evidence="1">
    <location>
        <begin position="20"/>
        <end position="222"/>
    </location>
</feature>
<keyword evidence="1" id="KW-0732">Signal</keyword>
<evidence type="ECO:0000313" key="3">
    <source>
        <dbReference type="Proteomes" id="UP000246005"/>
    </source>
</evidence>
<evidence type="ECO:0000313" key="2">
    <source>
        <dbReference type="EMBL" id="PWK86927.1"/>
    </source>
</evidence>
<accession>A0A316I3F1</accession>
<gene>
    <name evidence="2" type="ORF">C8D88_10488</name>
</gene>